<dbReference type="InterPro" id="IPR036390">
    <property type="entry name" value="WH_DNA-bd_sf"/>
</dbReference>
<dbReference type="PROSITE" id="PS50039">
    <property type="entry name" value="FORK_HEAD_3"/>
    <property type="match status" value="1"/>
</dbReference>
<keyword evidence="2" id="KW-0539">Nucleus</keyword>
<feature type="domain" description="Fork-head" evidence="3">
    <location>
        <begin position="202"/>
        <end position="251"/>
    </location>
</feature>
<dbReference type="Proteomes" id="UP000636479">
    <property type="component" value="Unassembled WGS sequence"/>
</dbReference>
<comment type="subcellular location">
    <subcellularLocation>
        <location evidence="2">Nucleus</location>
    </subcellularLocation>
</comment>
<dbReference type="GO" id="GO:0005634">
    <property type="term" value="C:nucleus"/>
    <property type="evidence" value="ECO:0007669"/>
    <property type="project" value="UniProtKB-SubCell"/>
</dbReference>
<dbReference type="Gene3D" id="1.10.10.10">
    <property type="entry name" value="Winged helix-like DNA-binding domain superfamily/Winged helix DNA-binding domain"/>
    <property type="match status" value="1"/>
</dbReference>
<dbReference type="RefSeq" id="XP_037224662.1">
    <property type="nucleotide sequence ID" value="XM_037359567.1"/>
</dbReference>
<dbReference type="GO" id="GO:0043565">
    <property type="term" value="F:sequence-specific DNA binding"/>
    <property type="evidence" value="ECO:0007669"/>
    <property type="project" value="InterPro"/>
</dbReference>
<evidence type="ECO:0000256" key="2">
    <source>
        <dbReference type="PROSITE-ProRule" id="PRU00089"/>
    </source>
</evidence>
<evidence type="ECO:0000256" key="1">
    <source>
        <dbReference type="ARBA" id="ARBA00023125"/>
    </source>
</evidence>
<feature type="DNA-binding region" description="Fork-head" evidence="2">
    <location>
        <begin position="202"/>
        <end position="251"/>
    </location>
</feature>
<protein>
    <submittedName>
        <fullName evidence="4">Forkhead box d1</fullName>
    </submittedName>
</protein>
<dbReference type="EMBL" id="JACAZF010000002">
    <property type="protein sequence ID" value="KAF7312554.1"/>
    <property type="molecule type" value="Genomic_DNA"/>
</dbReference>
<dbReference type="InterPro" id="IPR036388">
    <property type="entry name" value="WH-like_DNA-bd_sf"/>
</dbReference>
<keyword evidence="5" id="KW-1185">Reference proteome</keyword>
<proteinExistence type="predicted"/>
<evidence type="ECO:0000259" key="3">
    <source>
        <dbReference type="PROSITE" id="PS50039"/>
    </source>
</evidence>
<dbReference type="Pfam" id="PF00250">
    <property type="entry name" value="Forkhead"/>
    <property type="match status" value="1"/>
</dbReference>
<dbReference type="OrthoDB" id="5402974at2759"/>
<gene>
    <name evidence="4" type="ORF">MIND_00269400</name>
</gene>
<evidence type="ECO:0000313" key="5">
    <source>
        <dbReference type="Proteomes" id="UP000636479"/>
    </source>
</evidence>
<name>A0A8H6WBF0_9AGAR</name>
<dbReference type="GeneID" id="59342083"/>
<dbReference type="GO" id="GO:0003700">
    <property type="term" value="F:DNA-binding transcription factor activity"/>
    <property type="evidence" value="ECO:0007669"/>
    <property type="project" value="InterPro"/>
</dbReference>
<sequence length="251" mass="27355">MISSLSSEEVTFEDYLQQELCDLNTQASNDFPHDFARVSEQDLVPPASFQPDSEDGNVLCVETVLSSLASDTILSGNSRCTTTQEASGCPSPPLYIDPRAIFNDCQCEGSDFVPPRETSGAEYLKEYSVPDVQVATQAVASSSPTTPAQPSQPQADLADGEFLQALLVVGTFPDASPHLRRRLALPEGIFPDLSIVPDTGERPGMATWILVALAINSSPFRMLSLQGIIKALTEHFVFYRRSEPERWQVGI</sequence>
<reference evidence="4" key="1">
    <citation type="submission" date="2020-05" db="EMBL/GenBank/DDBJ databases">
        <title>Mycena genomes resolve the evolution of fungal bioluminescence.</title>
        <authorList>
            <person name="Tsai I.J."/>
        </authorList>
    </citation>
    <scope>NUCLEOTIDE SEQUENCE</scope>
    <source>
        <strain evidence="4">171206Taipei</strain>
    </source>
</reference>
<dbReference type="SUPFAM" id="SSF46785">
    <property type="entry name" value="Winged helix' DNA-binding domain"/>
    <property type="match status" value="1"/>
</dbReference>
<comment type="caution">
    <text evidence="4">The sequence shown here is derived from an EMBL/GenBank/DDBJ whole genome shotgun (WGS) entry which is preliminary data.</text>
</comment>
<dbReference type="AlphaFoldDB" id="A0A8H6WBF0"/>
<accession>A0A8H6WBF0</accession>
<dbReference type="InterPro" id="IPR001766">
    <property type="entry name" value="Fork_head_dom"/>
</dbReference>
<evidence type="ECO:0000313" key="4">
    <source>
        <dbReference type="EMBL" id="KAF7312554.1"/>
    </source>
</evidence>
<organism evidence="4 5">
    <name type="scientific">Mycena indigotica</name>
    <dbReference type="NCBI Taxonomy" id="2126181"/>
    <lineage>
        <taxon>Eukaryota</taxon>
        <taxon>Fungi</taxon>
        <taxon>Dikarya</taxon>
        <taxon>Basidiomycota</taxon>
        <taxon>Agaricomycotina</taxon>
        <taxon>Agaricomycetes</taxon>
        <taxon>Agaricomycetidae</taxon>
        <taxon>Agaricales</taxon>
        <taxon>Marasmiineae</taxon>
        <taxon>Mycenaceae</taxon>
        <taxon>Mycena</taxon>
    </lineage>
</organism>
<keyword evidence="1 2" id="KW-0238">DNA-binding</keyword>